<feature type="transmembrane region" description="Helical" evidence="1">
    <location>
        <begin position="64"/>
        <end position="81"/>
    </location>
</feature>
<evidence type="ECO:0000313" key="2">
    <source>
        <dbReference type="EMBL" id="QNN76255.1"/>
    </source>
</evidence>
<dbReference type="EMBL" id="CP060731">
    <property type="protein sequence ID" value="QNN76255.1"/>
    <property type="molecule type" value="Genomic_DNA"/>
</dbReference>
<protein>
    <submittedName>
        <fullName evidence="2">Metal-dependent hydrolase</fullName>
    </submittedName>
</protein>
<dbReference type="Proteomes" id="UP000515838">
    <property type="component" value="Chromosome"/>
</dbReference>
<feature type="transmembrane region" description="Helical" evidence="1">
    <location>
        <begin position="29"/>
        <end position="52"/>
    </location>
</feature>
<evidence type="ECO:0000313" key="3">
    <source>
        <dbReference type="Proteomes" id="UP000515838"/>
    </source>
</evidence>
<reference evidence="2 3" key="1">
    <citation type="submission" date="2020-08" db="EMBL/GenBank/DDBJ databases">
        <title>Streptomycin Non-resistant strain, P. mexicana.</title>
        <authorList>
            <person name="Ganesh-Kumar S."/>
            <person name="Zhe T."/>
            <person name="Yu Z."/>
            <person name="Min Y."/>
        </authorList>
    </citation>
    <scope>NUCLEOTIDE SEQUENCE [LARGE SCALE GENOMIC DNA]</scope>
    <source>
        <strain evidence="2 3">GTZY2</strain>
    </source>
</reference>
<sequence length="187" mass="19979">MPTVLTHALLPVAAGIALGRSRVPPRLVAAGMAAAMLPDADVAMFALGIDYAHAFGHRGASHSLVFALACGLLAACFARILKAPPLTALLFVALSAVSHPVLDMLTDGGLGVALLWPWSDTRHFAPWRVIDVSPFANRFFSARGVEVLLSELRWVWMPTLSLAAMAAWRRCRSDVSRDRAAGVIEKG</sequence>
<accession>A0A7G9T830</accession>
<keyword evidence="2" id="KW-0378">Hydrolase</keyword>
<gene>
    <name evidence="2" type="ORF">IAE60_09725</name>
</gene>
<dbReference type="OrthoDB" id="9794683at2"/>
<dbReference type="InterPro" id="IPR007404">
    <property type="entry name" value="YdjM-like"/>
</dbReference>
<dbReference type="RefSeq" id="WP_162109968.1">
    <property type="nucleotide sequence ID" value="NZ_CP060731.1"/>
</dbReference>
<organism evidence="2 3">
    <name type="scientific">Pseudoxanthomonas mexicana</name>
    <dbReference type="NCBI Taxonomy" id="128785"/>
    <lineage>
        <taxon>Bacteria</taxon>
        <taxon>Pseudomonadati</taxon>
        <taxon>Pseudomonadota</taxon>
        <taxon>Gammaproteobacteria</taxon>
        <taxon>Lysobacterales</taxon>
        <taxon>Lysobacteraceae</taxon>
        <taxon>Pseudoxanthomonas</taxon>
    </lineage>
</organism>
<dbReference type="AlphaFoldDB" id="A0A7G9T830"/>
<dbReference type="GeneID" id="81471247"/>
<dbReference type="GO" id="GO:0016787">
    <property type="term" value="F:hydrolase activity"/>
    <property type="evidence" value="ECO:0007669"/>
    <property type="project" value="UniProtKB-KW"/>
</dbReference>
<dbReference type="PANTHER" id="PTHR35531">
    <property type="entry name" value="INNER MEMBRANE PROTEIN YBCI-RELATED"/>
    <property type="match status" value="1"/>
</dbReference>
<proteinExistence type="predicted"/>
<name>A0A7G9T830_PSEMX</name>
<keyword evidence="1" id="KW-0812">Transmembrane</keyword>
<evidence type="ECO:0000256" key="1">
    <source>
        <dbReference type="SAM" id="Phobius"/>
    </source>
</evidence>
<dbReference type="PANTHER" id="PTHR35531:SF1">
    <property type="entry name" value="INNER MEMBRANE PROTEIN YBCI-RELATED"/>
    <property type="match status" value="1"/>
</dbReference>
<dbReference type="Pfam" id="PF04307">
    <property type="entry name" value="YdjM"/>
    <property type="match status" value="1"/>
</dbReference>
<keyword evidence="1" id="KW-1133">Transmembrane helix</keyword>
<keyword evidence="1" id="KW-0472">Membrane</keyword>